<dbReference type="PANTHER" id="PTHR43861">
    <property type="entry name" value="TRANS-ACONITATE 2-METHYLTRANSFERASE-RELATED"/>
    <property type="match status" value="1"/>
</dbReference>
<comment type="caution">
    <text evidence="2">The sequence shown here is derived from an EMBL/GenBank/DDBJ whole genome shotgun (WGS) entry which is preliminary data.</text>
</comment>
<protein>
    <submittedName>
        <fullName evidence="2">Methyltransferase domain-containing protein</fullName>
    </submittedName>
</protein>
<name>A0ABU7WQV1_9ACTN</name>
<dbReference type="Pfam" id="PF13489">
    <property type="entry name" value="Methyltransf_23"/>
    <property type="match status" value="1"/>
</dbReference>
<dbReference type="GO" id="GO:0008168">
    <property type="term" value="F:methyltransferase activity"/>
    <property type="evidence" value="ECO:0007669"/>
    <property type="project" value="UniProtKB-KW"/>
</dbReference>
<gene>
    <name evidence="2" type="ORF">RB636_10685</name>
</gene>
<dbReference type="PANTHER" id="PTHR43861:SF3">
    <property type="entry name" value="PUTATIVE (AFU_ORTHOLOGUE AFUA_2G14390)-RELATED"/>
    <property type="match status" value="1"/>
</dbReference>
<dbReference type="Gene3D" id="3.40.50.150">
    <property type="entry name" value="Vaccinia Virus protein VP39"/>
    <property type="match status" value="1"/>
</dbReference>
<dbReference type="Proteomes" id="UP001348265">
    <property type="component" value="Unassembled WGS sequence"/>
</dbReference>
<evidence type="ECO:0000313" key="2">
    <source>
        <dbReference type="EMBL" id="MEF3113661.1"/>
    </source>
</evidence>
<keyword evidence="3" id="KW-1185">Reference proteome</keyword>
<dbReference type="RefSeq" id="WP_331786269.1">
    <property type="nucleotide sequence ID" value="NZ_JAVFKM010000004.1"/>
</dbReference>
<accession>A0ABU7WQV1</accession>
<dbReference type="CDD" id="cd02440">
    <property type="entry name" value="AdoMet_MTases"/>
    <property type="match status" value="1"/>
</dbReference>
<keyword evidence="2" id="KW-0489">Methyltransferase</keyword>
<reference evidence="2 3" key="1">
    <citation type="submission" date="2023-08" db="EMBL/GenBank/DDBJ databases">
        <authorList>
            <person name="Sharma P."/>
            <person name="Verma V."/>
            <person name="Mohan M.K."/>
            <person name="Dubey A.K."/>
        </authorList>
    </citation>
    <scope>NUCLEOTIDE SEQUENCE [LARGE SCALE GENOMIC DNA]</scope>
    <source>
        <strain evidence="2 3">ADP4</strain>
    </source>
</reference>
<dbReference type="InterPro" id="IPR029063">
    <property type="entry name" value="SAM-dependent_MTases_sf"/>
</dbReference>
<dbReference type="GO" id="GO:0032259">
    <property type="term" value="P:methylation"/>
    <property type="evidence" value="ECO:0007669"/>
    <property type="project" value="UniProtKB-KW"/>
</dbReference>
<sequence>MTRNSSDNAYLLDNQQAEAGERFAALSALFDPSTFRHFETVGVGAGWRCWEVGAGGPTVPAWLAERVGPAGHVVATDIDTSWMREAAGYEVLRHDVAAQAPPAGGPFDLIHARLVLVHVADRDQALRSMAEALRPGGWLVVEDGDPALLPQICPDEHGPEQELANRLRRGFRELLRQRGADLACGRKLPRLLREAGLTGVEADAYFPIASPAASELERASVQQVRDKLVAAGAATDEEIDRHLANIAAGGLDLATAPMVSAWGRRPVRADGDGGGA</sequence>
<evidence type="ECO:0000256" key="1">
    <source>
        <dbReference type="ARBA" id="ARBA00022679"/>
    </source>
</evidence>
<evidence type="ECO:0000313" key="3">
    <source>
        <dbReference type="Proteomes" id="UP001348265"/>
    </source>
</evidence>
<organism evidence="2 3">
    <name type="scientific">Streptomyces chrestomyceticus</name>
    <dbReference type="NCBI Taxonomy" id="68185"/>
    <lineage>
        <taxon>Bacteria</taxon>
        <taxon>Bacillati</taxon>
        <taxon>Actinomycetota</taxon>
        <taxon>Actinomycetes</taxon>
        <taxon>Kitasatosporales</taxon>
        <taxon>Streptomycetaceae</taxon>
        <taxon>Streptomyces</taxon>
    </lineage>
</organism>
<keyword evidence="1" id="KW-0808">Transferase</keyword>
<dbReference type="SUPFAM" id="SSF53335">
    <property type="entry name" value="S-adenosyl-L-methionine-dependent methyltransferases"/>
    <property type="match status" value="1"/>
</dbReference>
<proteinExistence type="predicted"/>
<dbReference type="EMBL" id="JAVFKM010000004">
    <property type="protein sequence ID" value="MEF3113661.1"/>
    <property type="molecule type" value="Genomic_DNA"/>
</dbReference>